<dbReference type="SUPFAM" id="SSF51905">
    <property type="entry name" value="FAD/NAD(P)-binding domain"/>
    <property type="match status" value="1"/>
</dbReference>
<feature type="domain" description="FAD/NAD(P)-binding" evidence="2">
    <location>
        <begin position="45"/>
        <end position="260"/>
    </location>
</feature>
<reference evidence="3 4" key="1">
    <citation type="submission" date="2018-09" db="EMBL/GenBank/DDBJ databases">
        <title>Zymobacter palmae IAM14233 (=T109) whole genome analysis.</title>
        <authorList>
            <person name="Yanase H."/>
        </authorList>
    </citation>
    <scope>NUCLEOTIDE SEQUENCE [LARGE SCALE GENOMIC DNA]</scope>
    <source>
        <strain evidence="3 4">IAM14233</strain>
    </source>
</reference>
<evidence type="ECO:0000256" key="1">
    <source>
        <dbReference type="ARBA" id="ARBA00023002"/>
    </source>
</evidence>
<dbReference type="GO" id="GO:0050660">
    <property type="term" value="F:flavin adenine dinucleotide binding"/>
    <property type="evidence" value="ECO:0007669"/>
    <property type="project" value="TreeGrafter"/>
</dbReference>
<dbReference type="InterPro" id="IPR050982">
    <property type="entry name" value="Auxin_biosynth/cation_transpt"/>
</dbReference>
<keyword evidence="4" id="KW-1185">Reference proteome</keyword>
<dbReference type="OrthoDB" id="8671611at2"/>
<protein>
    <submittedName>
        <fullName evidence="3">Predicted flavoprotein</fullName>
    </submittedName>
</protein>
<dbReference type="PANTHER" id="PTHR43539">
    <property type="entry name" value="FLAVIN-BINDING MONOOXYGENASE-LIKE PROTEIN (AFU_ORTHOLOGUE AFUA_4G09220)"/>
    <property type="match status" value="1"/>
</dbReference>
<dbReference type="Gene3D" id="3.50.50.60">
    <property type="entry name" value="FAD/NAD(P)-binding domain"/>
    <property type="match status" value="1"/>
</dbReference>
<dbReference type="InterPro" id="IPR023753">
    <property type="entry name" value="FAD/NAD-binding_dom"/>
</dbReference>
<dbReference type="KEGG" id="zpl:ZBT109_0699"/>
<dbReference type="PRINTS" id="PR00411">
    <property type="entry name" value="PNDRDTASEI"/>
</dbReference>
<dbReference type="Proteomes" id="UP000267342">
    <property type="component" value="Chromosome"/>
</dbReference>
<dbReference type="PRINTS" id="PR00368">
    <property type="entry name" value="FADPNR"/>
</dbReference>
<dbReference type="RefSeq" id="WP_027705122.1">
    <property type="nucleotide sequence ID" value="NZ_AP018933.1"/>
</dbReference>
<organism evidence="3 4">
    <name type="scientific">Zymobacter palmae</name>
    <dbReference type="NCBI Taxonomy" id="33074"/>
    <lineage>
        <taxon>Bacteria</taxon>
        <taxon>Pseudomonadati</taxon>
        <taxon>Pseudomonadota</taxon>
        <taxon>Gammaproteobacteria</taxon>
        <taxon>Oceanospirillales</taxon>
        <taxon>Halomonadaceae</taxon>
        <taxon>Zymobacter group</taxon>
        <taxon>Zymobacter</taxon>
    </lineage>
</organism>
<dbReference type="GO" id="GO:0004497">
    <property type="term" value="F:monooxygenase activity"/>
    <property type="evidence" value="ECO:0007669"/>
    <property type="project" value="TreeGrafter"/>
</dbReference>
<dbReference type="EMBL" id="AP018933">
    <property type="protein sequence ID" value="BBG29475.1"/>
    <property type="molecule type" value="Genomic_DNA"/>
</dbReference>
<gene>
    <name evidence="3" type="ORF">ZBT109_0699</name>
</gene>
<evidence type="ECO:0000259" key="2">
    <source>
        <dbReference type="Pfam" id="PF07992"/>
    </source>
</evidence>
<keyword evidence="1" id="KW-0560">Oxidoreductase</keyword>
<dbReference type="STRING" id="1123510.GCA_000620025_02017"/>
<name>A0A348HCX3_9GAMM</name>
<evidence type="ECO:0000313" key="3">
    <source>
        <dbReference type="EMBL" id="BBG29475.1"/>
    </source>
</evidence>
<evidence type="ECO:0000313" key="4">
    <source>
        <dbReference type="Proteomes" id="UP000267342"/>
    </source>
</evidence>
<proteinExistence type="predicted"/>
<sequence length="489" mass="54340">MPHSSAPPSGLPALEARLQQDLEWLALPAGRWTPRVQRDGQPVQDVVVIGAGMAGLAAAAALQLQGVHAVLYDRAARDYEGPWATIARMETLRSPKHLTGPALGLPSLTFRAWYEAQFGREAWDALDKIPRLQWMDYLRWYRRVLTLDVRNEHELISLVPRDDGVTALTLSHRGERHTVMARHVVLALGMDAFGGPSLPDVVRDVPQRYWSHTSAPPDYAALKGKRVAVVGGSASAMDAAATSLEAGASEVEILIRRPDFPRFNRTKGVSNPGFRQGYAALPDAWKWQLEHALLTEQIAPPHGSTLRVSRHDNVWFNFSSPVTRIRPRQHDVLVHTPKGDIAVDHVILATGYRLDWAAQPAFSALVPHIKRWGDAFQPTPDQQHEQLTEYPYLNDDFSFQPRSAQAPAAISNVYCFCHPAHLSNGHVIGLIPGISQAARTVAEAIVGKLYVEDRDHHYQGIVAYDDRELRGDEWAPAEPYHQRQASTVS</sequence>
<accession>A0A348HCX3</accession>
<dbReference type="Pfam" id="PF07992">
    <property type="entry name" value="Pyr_redox_2"/>
    <property type="match status" value="1"/>
</dbReference>
<dbReference type="PANTHER" id="PTHR43539:SF91">
    <property type="entry name" value="FAD-DEPENDENT URATE HYDROXYLASE"/>
    <property type="match status" value="1"/>
</dbReference>
<dbReference type="InterPro" id="IPR036188">
    <property type="entry name" value="FAD/NAD-bd_sf"/>
</dbReference>
<dbReference type="AlphaFoldDB" id="A0A348HCX3"/>